<reference evidence="2" key="1">
    <citation type="journal article" date="2014" name="Int. J. Syst. Evol. Microbiol.">
        <title>Complete genome sequence of Corynebacterium casei LMG S-19264T (=DSM 44701T), isolated from a smear-ripened cheese.</title>
        <authorList>
            <consortium name="US DOE Joint Genome Institute (JGI-PGF)"/>
            <person name="Walter F."/>
            <person name="Albersmeier A."/>
            <person name="Kalinowski J."/>
            <person name="Ruckert C."/>
        </authorList>
    </citation>
    <scope>NUCLEOTIDE SEQUENCE</scope>
    <source>
        <strain evidence="2">KCTC 23430</strain>
    </source>
</reference>
<feature type="chain" id="PRO_5037892846" description="Tetratricopeptide repeat protein" evidence="1">
    <location>
        <begin position="24"/>
        <end position="309"/>
    </location>
</feature>
<dbReference type="RefSeq" id="WP_189475759.1">
    <property type="nucleotide sequence ID" value="NZ_BMYM01000001.1"/>
</dbReference>
<keyword evidence="3" id="KW-1185">Reference proteome</keyword>
<comment type="caution">
    <text evidence="2">The sequence shown here is derived from an EMBL/GenBank/DDBJ whole genome shotgun (WGS) entry which is preliminary data.</text>
</comment>
<feature type="signal peptide" evidence="1">
    <location>
        <begin position="1"/>
        <end position="23"/>
    </location>
</feature>
<sequence length="309" mass="34532">MILRVPVLSVVLLTLCACSPSGGVDWCQSGIPTVEDVRDFYSTDDPSAISLGAVLEDSYALTGDYKGDQRPQLLRALNIDPGNVTARQTLLNHCYDFSNDSEREEHCIAGSTEELMRLEPENGFFYFHLSVMAFKRGELSDALTHLQRAAALETVSTRWAEQANEFSAVLSTYTDDGESCAIYLAVNIAAMNLPRYGPIMQMCKDQSNEGDEWRQACINAGFALETRGRELITNSFGASLQKVMYEASGDTQNAQSAEGRGDQFRKVQQEYMEQIEDEIFDPEYPQNWLDMILEHGELQAMKLKLEESA</sequence>
<dbReference type="InterPro" id="IPR011990">
    <property type="entry name" value="TPR-like_helical_dom_sf"/>
</dbReference>
<reference evidence="2" key="2">
    <citation type="submission" date="2020-09" db="EMBL/GenBank/DDBJ databases">
        <authorList>
            <person name="Sun Q."/>
            <person name="Kim S."/>
        </authorList>
    </citation>
    <scope>NUCLEOTIDE SEQUENCE</scope>
    <source>
        <strain evidence="2">KCTC 23430</strain>
    </source>
</reference>
<dbReference type="Proteomes" id="UP000644693">
    <property type="component" value="Unassembled WGS sequence"/>
</dbReference>
<keyword evidence="1" id="KW-0732">Signal</keyword>
<evidence type="ECO:0000313" key="2">
    <source>
        <dbReference type="EMBL" id="GHD29604.1"/>
    </source>
</evidence>
<dbReference type="AlphaFoldDB" id="A0A918XGG0"/>
<protein>
    <recommendedName>
        <fullName evidence="4">Tetratricopeptide repeat protein</fullName>
    </recommendedName>
</protein>
<organism evidence="2 3">
    <name type="scientific">Parahalioglobus pacificus</name>
    <dbReference type="NCBI Taxonomy" id="930806"/>
    <lineage>
        <taxon>Bacteria</taxon>
        <taxon>Pseudomonadati</taxon>
        <taxon>Pseudomonadota</taxon>
        <taxon>Gammaproteobacteria</taxon>
        <taxon>Cellvibrionales</taxon>
        <taxon>Halieaceae</taxon>
        <taxon>Parahalioglobus</taxon>
    </lineage>
</organism>
<accession>A0A918XGG0</accession>
<proteinExistence type="predicted"/>
<dbReference type="PROSITE" id="PS51257">
    <property type="entry name" value="PROKAR_LIPOPROTEIN"/>
    <property type="match status" value="1"/>
</dbReference>
<evidence type="ECO:0000313" key="3">
    <source>
        <dbReference type="Proteomes" id="UP000644693"/>
    </source>
</evidence>
<name>A0A918XGG0_9GAMM</name>
<evidence type="ECO:0000256" key="1">
    <source>
        <dbReference type="SAM" id="SignalP"/>
    </source>
</evidence>
<evidence type="ECO:0008006" key="4">
    <source>
        <dbReference type="Google" id="ProtNLM"/>
    </source>
</evidence>
<dbReference type="EMBL" id="BMYM01000001">
    <property type="protein sequence ID" value="GHD29604.1"/>
    <property type="molecule type" value="Genomic_DNA"/>
</dbReference>
<gene>
    <name evidence="2" type="ORF">GCM10007053_10420</name>
</gene>
<dbReference type="Gene3D" id="1.25.40.10">
    <property type="entry name" value="Tetratricopeptide repeat domain"/>
    <property type="match status" value="1"/>
</dbReference>